<keyword evidence="3" id="KW-0812">Transmembrane</keyword>
<dbReference type="PRINTS" id="PR00792">
    <property type="entry name" value="PEPSIN"/>
</dbReference>
<keyword evidence="5" id="KW-0378">Hydrolase</keyword>
<keyword evidence="6" id="KW-1185">Reference proteome</keyword>
<dbReference type="InterPro" id="IPR021109">
    <property type="entry name" value="Peptidase_aspartic_dom_sf"/>
</dbReference>
<feature type="domain" description="Peptidase A1" evidence="4">
    <location>
        <begin position="7"/>
        <end position="351"/>
    </location>
</feature>
<evidence type="ECO:0000313" key="5">
    <source>
        <dbReference type="EMBL" id="KAF2229803.1"/>
    </source>
</evidence>
<evidence type="ECO:0000256" key="2">
    <source>
        <dbReference type="SAM" id="MobiDB-lite"/>
    </source>
</evidence>
<protein>
    <submittedName>
        <fullName evidence="5">Acid protease</fullName>
    </submittedName>
</protein>
<feature type="transmembrane region" description="Helical" evidence="3">
    <location>
        <begin position="397"/>
        <end position="419"/>
    </location>
</feature>
<sequence length="429" mass="46057">GIDGPWSTFWAQVGTPPQVVRLLPGTSADALWVPLPEGCTSQDPPDCLQSRTVFNPNESSTWHQIGIYHLGLSQESFLGYDPDTDNAKDANETFTLGLPGSGLPTVNNSIVEGIATKDFYMGLIGLNPQAINLSSIADPQPSLLQSLRDSGSIPSLSWAYTAGSVNLGSAAYGSLTLGGYDTSRFLVNNLSFPFVADSSRDLVIGVQSIKTDAPNNSSLLTEGISAFIDSLVPEFWLPLEVCTAFEQAFGLTWNETESRYLLNDSAHNALVDLNPNVTFTLGAESSGGDNVNIVFPYTSFDLTATPPLVNKSSSYFPLKRAQNSTQYTLGRAFFQNAYVITDYERSNFSVHQALVPSSTNKQNLVPILSPNPTEQPSQPSLTSQTNKSNSSGVSGGAIAGIVIGVLAVLIAAVGAILFYRRQKKRRRSE</sequence>
<evidence type="ECO:0000256" key="3">
    <source>
        <dbReference type="SAM" id="Phobius"/>
    </source>
</evidence>
<evidence type="ECO:0000313" key="6">
    <source>
        <dbReference type="Proteomes" id="UP000800092"/>
    </source>
</evidence>
<gene>
    <name evidence="5" type="ORF">EV356DRAFT_424227</name>
</gene>
<dbReference type="Proteomes" id="UP000800092">
    <property type="component" value="Unassembled WGS sequence"/>
</dbReference>
<dbReference type="InterPro" id="IPR001461">
    <property type="entry name" value="Aspartic_peptidase_A1"/>
</dbReference>
<dbReference type="AlphaFoldDB" id="A0A6A6GWU3"/>
<keyword evidence="5" id="KW-0645">Protease</keyword>
<feature type="non-terminal residue" evidence="5">
    <location>
        <position position="1"/>
    </location>
</feature>
<dbReference type="GO" id="GO:0006508">
    <property type="term" value="P:proteolysis"/>
    <property type="evidence" value="ECO:0007669"/>
    <property type="project" value="UniProtKB-KW"/>
</dbReference>
<keyword evidence="3" id="KW-0472">Membrane</keyword>
<feature type="non-terminal residue" evidence="5">
    <location>
        <position position="429"/>
    </location>
</feature>
<dbReference type="CDD" id="cd05471">
    <property type="entry name" value="pepsin_like"/>
    <property type="match status" value="1"/>
</dbReference>
<proteinExistence type="inferred from homology"/>
<dbReference type="EMBL" id="ML991853">
    <property type="protein sequence ID" value="KAF2229803.1"/>
    <property type="molecule type" value="Genomic_DNA"/>
</dbReference>
<evidence type="ECO:0000259" key="4">
    <source>
        <dbReference type="PROSITE" id="PS51767"/>
    </source>
</evidence>
<feature type="compositionally biased region" description="Polar residues" evidence="2">
    <location>
        <begin position="370"/>
        <end position="389"/>
    </location>
</feature>
<dbReference type="PROSITE" id="PS51767">
    <property type="entry name" value="PEPTIDASE_A1"/>
    <property type="match status" value="1"/>
</dbReference>
<name>A0A6A6GWU3_VIRVR</name>
<comment type="similarity">
    <text evidence="1">Belongs to the peptidase A1 family.</text>
</comment>
<dbReference type="GO" id="GO:0004190">
    <property type="term" value="F:aspartic-type endopeptidase activity"/>
    <property type="evidence" value="ECO:0007669"/>
    <property type="project" value="InterPro"/>
</dbReference>
<feature type="region of interest" description="Disordered" evidence="2">
    <location>
        <begin position="362"/>
        <end position="389"/>
    </location>
</feature>
<dbReference type="Gene3D" id="2.40.70.10">
    <property type="entry name" value="Acid Proteases"/>
    <property type="match status" value="2"/>
</dbReference>
<dbReference type="CDD" id="cd12087">
    <property type="entry name" value="TM_EGFR-like"/>
    <property type="match status" value="1"/>
</dbReference>
<dbReference type="InterPro" id="IPR033121">
    <property type="entry name" value="PEPTIDASE_A1"/>
</dbReference>
<dbReference type="InterPro" id="IPR034164">
    <property type="entry name" value="Pepsin-like_dom"/>
</dbReference>
<reference evidence="5" key="1">
    <citation type="journal article" date="2020" name="Stud. Mycol.">
        <title>101 Dothideomycetes genomes: a test case for predicting lifestyles and emergence of pathogens.</title>
        <authorList>
            <person name="Haridas S."/>
            <person name="Albert R."/>
            <person name="Binder M."/>
            <person name="Bloem J."/>
            <person name="Labutti K."/>
            <person name="Salamov A."/>
            <person name="Andreopoulos B."/>
            <person name="Baker S."/>
            <person name="Barry K."/>
            <person name="Bills G."/>
            <person name="Bluhm B."/>
            <person name="Cannon C."/>
            <person name="Castanera R."/>
            <person name="Culley D."/>
            <person name="Daum C."/>
            <person name="Ezra D."/>
            <person name="Gonzalez J."/>
            <person name="Henrissat B."/>
            <person name="Kuo A."/>
            <person name="Liang C."/>
            <person name="Lipzen A."/>
            <person name="Lutzoni F."/>
            <person name="Magnuson J."/>
            <person name="Mondo S."/>
            <person name="Nolan M."/>
            <person name="Ohm R."/>
            <person name="Pangilinan J."/>
            <person name="Park H.-J."/>
            <person name="Ramirez L."/>
            <person name="Alfaro M."/>
            <person name="Sun H."/>
            <person name="Tritt A."/>
            <person name="Yoshinaga Y."/>
            <person name="Zwiers L.-H."/>
            <person name="Turgeon B."/>
            <person name="Goodwin S."/>
            <person name="Spatafora J."/>
            <person name="Crous P."/>
            <person name="Grigoriev I."/>
        </authorList>
    </citation>
    <scope>NUCLEOTIDE SEQUENCE</scope>
    <source>
        <strain evidence="5">Tuck. ex Michener</strain>
    </source>
</reference>
<dbReference type="PANTHER" id="PTHR47966">
    <property type="entry name" value="BETA-SITE APP-CLEAVING ENZYME, ISOFORM A-RELATED"/>
    <property type="match status" value="1"/>
</dbReference>
<accession>A0A6A6GWU3</accession>
<dbReference type="Pfam" id="PF00026">
    <property type="entry name" value="Asp"/>
    <property type="match status" value="1"/>
</dbReference>
<dbReference type="SUPFAM" id="SSF50630">
    <property type="entry name" value="Acid proteases"/>
    <property type="match status" value="1"/>
</dbReference>
<organism evidence="5 6">
    <name type="scientific">Viridothelium virens</name>
    <name type="common">Speckled blister lichen</name>
    <name type="synonym">Trypethelium virens</name>
    <dbReference type="NCBI Taxonomy" id="1048519"/>
    <lineage>
        <taxon>Eukaryota</taxon>
        <taxon>Fungi</taxon>
        <taxon>Dikarya</taxon>
        <taxon>Ascomycota</taxon>
        <taxon>Pezizomycotina</taxon>
        <taxon>Dothideomycetes</taxon>
        <taxon>Dothideomycetes incertae sedis</taxon>
        <taxon>Trypetheliales</taxon>
        <taxon>Trypetheliaceae</taxon>
        <taxon>Viridothelium</taxon>
    </lineage>
</organism>
<dbReference type="OrthoDB" id="4074350at2759"/>
<dbReference type="GO" id="GO:0000324">
    <property type="term" value="C:fungal-type vacuole"/>
    <property type="evidence" value="ECO:0007669"/>
    <property type="project" value="TreeGrafter"/>
</dbReference>
<evidence type="ECO:0000256" key="1">
    <source>
        <dbReference type="ARBA" id="ARBA00007447"/>
    </source>
</evidence>
<dbReference type="PANTHER" id="PTHR47966:SF51">
    <property type="entry name" value="BETA-SITE APP-CLEAVING ENZYME, ISOFORM A-RELATED"/>
    <property type="match status" value="1"/>
</dbReference>
<keyword evidence="3" id="KW-1133">Transmembrane helix</keyword>